<dbReference type="InterPro" id="IPR009229">
    <property type="entry name" value="AgrD"/>
</dbReference>
<dbReference type="STRING" id="485916.Dtox_3080"/>
<accession>C8W3P6</accession>
<proteinExistence type="predicted"/>
<reference evidence="2 3" key="1">
    <citation type="journal article" date="2009" name="Stand. Genomic Sci.">
        <title>Complete genome sequence of Desulfotomaculum acetoxidans type strain (5575).</title>
        <authorList>
            <person name="Spring S."/>
            <person name="Lapidus A."/>
            <person name="Schroder M."/>
            <person name="Gleim D."/>
            <person name="Sims D."/>
            <person name="Meincke L."/>
            <person name="Glavina Del Rio T."/>
            <person name="Tice H."/>
            <person name="Copeland A."/>
            <person name="Cheng J.F."/>
            <person name="Lucas S."/>
            <person name="Chen F."/>
            <person name="Nolan M."/>
            <person name="Bruce D."/>
            <person name="Goodwin L."/>
            <person name="Pitluck S."/>
            <person name="Ivanova N."/>
            <person name="Mavromatis K."/>
            <person name="Mikhailova N."/>
            <person name="Pati A."/>
            <person name="Chen A."/>
            <person name="Palaniappan K."/>
            <person name="Land M."/>
            <person name="Hauser L."/>
            <person name="Chang Y.J."/>
            <person name="Jeffries C.D."/>
            <person name="Chain P."/>
            <person name="Saunders E."/>
            <person name="Brettin T."/>
            <person name="Detter J.C."/>
            <person name="Goker M."/>
            <person name="Bristow J."/>
            <person name="Eisen J.A."/>
            <person name="Markowitz V."/>
            <person name="Hugenholtz P."/>
            <person name="Kyrpides N.C."/>
            <person name="Klenk H.P."/>
            <person name="Han C."/>
        </authorList>
    </citation>
    <scope>NUCLEOTIDE SEQUENCE [LARGE SCALE GENOMIC DNA]</scope>
    <source>
        <strain evidence="3">ATCC 49208 / DSM 771 / VKM B-1644</strain>
    </source>
</reference>
<dbReference type="KEGG" id="dae:Dtox_3080"/>
<feature type="chain" id="PRO_5039552429" description="Cyclic lactone autoinducer peptide" evidence="1">
    <location>
        <begin position="26"/>
        <end position="44"/>
    </location>
</feature>
<keyword evidence="3" id="KW-1185">Reference proteome</keyword>
<dbReference type="Proteomes" id="UP000002217">
    <property type="component" value="Chromosome"/>
</dbReference>
<dbReference type="RefSeq" id="WP_015758524.1">
    <property type="nucleotide sequence ID" value="NC_013216.1"/>
</dbReference>
<dbReference type="NCBIfam" id="TIGR04223">
    <property type="entry name" value="quorum_AgrD"/>
    <property type="match status" value="1"/>
</dbReference>
<name>C8W3P6_DESAS</name>
<protein>
    <recommendedName>
        <fullName evidence="4">Cyclic lactone autoinducer peptide</fullName>
    </recommendedName>
</protein>
<evidence type="ECO:0008006" key="4">
    <source>
        <dbReference type="Google" id="ProtNLM"/>
    </source>
</evidence>
<dbReference type="HOGENOM" id="CLU_217513_2_0_9"/>
<dbReference type="AlphaFoldDB" id="C8W3P6"/>
<keyword evidence="1" id="KW-0732">Signal</keyword>
<gene>
    <name evidence="2" type="ordered locus">Dtox_3080</name>
</gene>
<evidence type="ECO:0000256" key="1">
    <source>
        <dbReference type="SAM" id="SignalP"/>
    </source>
</evidence>
<feature type="signal peptide" evidence="1">
    <location>
        <begin position="1"/>
        <end position="25"/>
    </location>
</feature>
<evidence type="ECO:0000313" key="2">
    <source>
        <dbReference type="EMBL" id="ACV63832.1"/>
    </source>
</evidence>
<organism evidence="2 3">
    <name type="scientific">Desulfofarcimen acetoxidans (strain ATCC 49208 / DSM 771 / KCTC 5769 / VKM B-1644 / 5575)</name>
    <name type="common">Desulfotomaculum acetoxidans</name>
    <dbReference type="NCBI Taxonomy" id="485916"/>
    <lineage>
        <taxon>Bacteria</taxon>
        <taxon>Bacillati</taxon>
        <taxon>Bacillota</taxon>
        <taxon>Clostridia</taxon>
        <taxon>Eubacteriales</taxon>
        <taxon>Peptococcaceae</taxon>
        <taxon>Desulfofarcimen</taxon>
    </lineage>
</organism>
<evidence type="ECO:0000313" key="3">
    <source>
        <dbReference type="Proteomes" id="UP000002217"/>
    </source>
</evidence>
<dbReference type="EMBL" id="CP001720">
    <property type="protein sequence ID" value="ACV63832.1"/>
    <property type="molecule type" value="Genomic_DNA"/>
</dbReference>
<sequence>MKKIFMTLLTSSLLTIMMFVASAGAQSACWLATYQPEVPECLRK</sequence>